<proteinExistence type="predicted"/>
<evidence type="ECO:0008006" key="5">
    <source>
        <dbReference type="Google" id="ProtNLM"/>
    </source>
</evidence>
<feature type="compositionally biased region" description="Basic and acidic residues" evidence="2">
    <location>
        <begin position="35"/>
        <end position="59"/>
    </location>
</feature>
<name>A0A4U0TT37_9PEZI</name>
<feature type="region of interest" description="Disordered" evidence="2">
    <location>
        <begin position="1"/>
        <end position="91"/>
    </location>
</feature>
<dbReference type="PANTHER" id="PTHR33572">
    <property type="entry name" value="SPORE DEVELOPMENT REGULATOR VOSA"/>
    <property type="match status" value="1"/>
</dbReference>
<dbReference type="InterPro" id="IPR021740">
    <property type="entry name" value="Velvet"/>
</dbReference>
<evidence type="ECO:0000256" key="2">
    <source>
        <dbReference type="SAM" id="MobiDB-lite"/>
    </source>
</evidence>
<gene>
    <name evidence="3" type="ORF">B0A50_06242</name>
</gene>
<reference evidence="3 4" key="1">
    <citation type="submission" date="2017-03" db="EMBL/GenBank/DDBJ databases">
        <title>Genomes of endolithic fungi from Antarctica.</title>
        <authorList>
            <person name="Coleine C."/>
            <person name="Masonjones S."/>
            <person name="Stajich J.E."/>
        </authorList>
    </citation>
    <scope>NUCLEOTIDE SEQUENCE [LARGE SCALE GENOMIC DNA]</scope>
    <source>
        <strain evidence="3 4">CCFEE 6315</strain>
    </source>
</reference>
<dbReference type="Proteomes" id="UP000308549">
    <property type="component" value="Unassembled WGS sequence"/>
</dbReference>
<keyword evidence="1" id="KW-0749">Sporulation</keyword>
<evidence type="ECO:0000256" key="1">
    <source>
        <dbReference type="ARBA" id="ARBA00022969"/>
    </source>
</evidence>
<dbReference type="InterPro" id="IPR038491">
    <property type="entry name" value="Velvet_dom_sf"/>
</dbReference>
<organism evidence="3 4">
    <name type="scientific">Salinomyces thailandicus</name>
    <dbReference type="NCBI Taxonomy" id="706561"/>
    <lineage>
        <taxon>Eukaryota</taxon>
        <taxon>Fungi</taxon>
        <taxon>Dikarya</taxon>
        <taxon>Ascomycota</taxon>
        <taxon>Pezizomycotina</taxon>
        <taxon>Dothideomycetes</taxon>
        <taxon>Dothideomycetidae</taxon>
        <taxon>Mycosphaerellales</taxon>
        <taxon>Teratosphaeriaceae</taxon>
        <taxon>Salinomyces</taxon>
    </lineage>
</organism>
<dbReference type="PANTHER" id="PTHR33572:SF18">
    <property type="entry name" value="SPORE DEVELOPMENT REGULATOR VOSA"/>
    <property type="match status" value="1"/>
</dbReference>
<evidence type="ECO:0000313" key="4">
    <source>
        <dbReference type="Proteomes" id="UP000308549"/>
    </source>
</evidence>
<keyword evidence="4" id="KW-1185">Reference proteome</keyword>
<dbReference type="OrthoDB" id="5399926at2759"/>
<comment type="caution">
    <text evidence="3">The sequence shown here is derived from an EMBL/GenBank/DDBJ whole genome shotgun (WGS) entry which is preliminary data.</text>
</comment>
<dbReference type="GO" id="GO:0030435">
    <property type="term" value="P:sporulation resulting in formation of a cellular spore"/>
    <property type="evidence" value="ECO:0007669"/>
    <property type="project" value="UniProtKB-KW"/>
</dbReference>
<dbReference type="Gene3D" id="2.60.40.3960">
    <property type="entry name" value="Velvet domain"/>
    <property type="match status" value="1"/>
</dbReference>
<dbReference type="EMBL" id="NAJL01000036">
    <property type="protein sequence ID" value="TKA25338.1"/>
    <property type="molecule type" value="Genomic_DNA"/>
</dbReference>
<sequence length="241" mass="26248">MAETSQRSYLRDSHGPRAVDGGSGRSDKGCASSRRLKDSDDKNQHRSKRDSSNRSPKKDSTHRRKQTSSQSSESSAERPHFELDVIGQPPRGVALGLPVETSVMISLKLPEPDQSVDADSVDTSRLFAVASLVADGRSGERVPLEAGIMTGQKMFDSVHAIPDECADRLASNQPSRLVLGYFSFPGLLIRQSGTYRIRTTLIKTSSSGPDGGSSIVAVDSEPIKVERRSIATPRRHQRVYS</sequence>
<evidence type="ECO:0000313" key="3">
    <source>
        <dbReference type="EMBL" id="TKA25338.1"/>
    </source>
</evidence>
<protein>
    <recommendedName>
        <fullName evidence="5">Velvet domain-containing protein</fullName>
    </recommendedName>
</protein>
<dbReference type="AlphaFoldDB" id="A0A4U0TT37"/>
<accession>A0A4U0TT37</accession>